<organism evidence="3 4">
    <name type="scientific">Trichogramma brassicae</name>
    <dbReference type="NCBI Taxonomy" id="86971"/>
    <lineage>
        <taxon>Eukaryota</taxon>
        <taxon>Metazoa</taxon>
        <taxon>Ecdysozoa</taxon>
        <taxon>Arthropoda</taxon>
        <taxon>Hexapoda</taxon>
        <taxon>Insecta</taxon>
        <taxon>Pterygota</taxon>
        <taxon>Neoptera</taxon>
        <taxon>Endopterygota</taxon>
        <taxon>Hymenoptera</taxon>
        <taxon>Apocrita</taxon>
        <taxon>Proctotrupomorpha</taxon>
        <taxon>Chalcidoidea</taxon>
        <taxon>Trichogrammatidae</taxon>
        <taxon>Trichogramma</taxon>
    </lineage>
</organism>
<gene>
    <name evidence="3" type="ORF">TBRA_LOCUS7498</name>
</gene>
<reference evidence="3 4" key="1">
    <citation type="submission" date="2020-02" db="EMBL/GenBank/DDBJ databases">
        <authorList>
            <person name="Ferguson B K."/>
        </authorList>
    </citation>
    <scope>NUCLEOTIDE SEQUENCE [LARGE SCALE GENOMIC DNA]</scope>
</reference>
<protein>
    <submittedName>
        <fullName evidence="3">Uncharacterized protein</fullName>
    </submittedName>
</protein>
<evidence type="ECO:0000313" key="3">
    <source>
        <dbReference type="EMBL" id="CAB0035606.1"/>
    </source>
</evidence>
<evidence type="ECO:0000256" key="1">
    <source>
        <dbReference type="SAM" id="MobiDB-lite"/>
    </source>
</evidence>
<feature type="region of interest" description="Disordered" evidence="1">
    <location>
        <begin position="213"/>
        <end position="241"/>
    </location>
</feature>
<proteinExistence type="predicted"/>
<keyword evidence="4" id="KW-1185">Reference proteome</keyword>
<sequence length="424" mass="47188">MCPISATDHHLRIKNFSFFVMSVHAISVVAIPHSVLPLWSRLAHSAYAAHWTSCIIRMQHVDFYAIYICSTTRGTLLVKWRVTSLIPFLESLPRWPVAAAAAAAPELSQKTLANCFCIERAIRCSIRIGCSSASARILHRRAATPAIGSLCATVFAYFAYNLFRMRARPFIMYDIMFRRLSQAAGPLIKLRIALIAAHQALVKLLPRMLRCGGPRGRDRGIPRRASPQRQEQSRSRDALNSLAADSTASNLHVRVRPLGSRHAARTARTYINTCSLSRVSCASHKPSPSNPPPHAARLFAVGSRERSYLHLCKRTIRRRIGSSLMRLTPLASQLSYISVHVYIYRFGRSTGSYRRARVASIYLHVPQLGNLLTVSPTKLYNVAAASSAQHCAPAISAIWLLVVIASSAKTWTLFPSMLTFFSRQ</sequence>
<dbReference type="EMBL" id="CADCXV010000794">
    <property type="protein sequence ID" value="CAB0035606.1"/>
    <property type="molecule type" value="Genomic_DNA"/>
</dbReference>
<name>A0A6H5IJN1_9HYME</name>
<feature type="transmembrane region" description="Helical" evidence="2">
    <location>
        <begin position="16"/>
        <end position="36"/>
    </location>
</feature>
<evidence type="ECO:0000313" key="4">
    <source>
        <dbReference type="Proteomes" id="UP000479190"/>
    </source>
</evidence>
<accession>A0A6H5IJN1</accession>
<dbReference type="Proteomes" id="UP000479190">
    <property type="component" value="Unassembled WGS sequence"/>
</dbReference>
<keyword evidence="2" id="KW-1133">Transmembrane helix</keyword>
<keyword evidence="2" id="KW-0812">Transmembrane</keyword>
<dbReference type="AlphaFoldDB" id="A0A6H5IJN1"/>
<keyword evidence="2" id="KW-0472">Membrane</keyword>
<evidence type="ECO:0000256" key="2">
    <source>
        <dbReference type="SAM" id="Phobius"/>
    </source>
</evidence>
<feature type="transmembrane region" description="Helical" evidence="2">
    <location>
        <begin position="142"/>
        <end position="163"/>
    </location>
</feature>